<evidence type="ECO:0000313" key="2">
    <source>
        <dbReference type="EMBL" id="PWE86031.1"/>
    </source>
</evidence>
<dbReference type="Proteomes" id="UP000245288">
    <property type="component" value="Unassembled WGS sequence"/>
</dbReference>
<dbReference type="InterPro" id="IPR021994">
    <property type="entry name" value="DUF3592"/>
</dbReference>
<keyword evidence="3" id="KW-1185">Reference proteome</keyword>
<dbReference type="AlphaFoldDB" id="A0A2V1JRZ3"/>
<dbReference type="OrthoDB" id="2085480at2"/>
<accession>A0A2V1JRZ3</accession>
<dbReference type="EMBL" id="JRFU01000135">
    <property type="protein sequence ID" value="PWE86031.1"/>
    <property type="molecule type" value="Genomic_DNA"/>
</dbReference>
<proteinExistence type="predicted"/>
<feature type="domain" description="DUF3592" evidence="1">
    <location>
        <begin position="20"/>
        <end position="92"/>
    </location>
</feature>
<sequence length="101" mass="11615">MFKFNEKKCVCEEEGTIIKKRWNGDVWFISVQYAVNGINYTCTEQIKYKKISTYKLGALPVGIHSKIALDSIEIGTRIRVLYDPNKPKRSFLPDNTGIPLM</sequence>
<dbReference type="Pfam" id="PF12158">
    <property type="entry name" value="DUF3592"/>
    <property type="match status" value="1"/>
</dbReference>
<comment type="caution">
    <text evidence="2">The sequence shown here is derived from an EMBL/GenBank/DDBJ whole genome shotgun (WGS) entry which is preliminary data.</text>
</comment>
<evidence type="ECO:0000259" key="1">
    <source>
        <dbReference type="Pfam" id="PF12158"/>
    </source>
</evidence>
<evidence type="ECO:0000313" key="3">
    <source>
        <dbReference type="Proteomes" id="UP000245288"/>
    </source>
</evidence>
<dbReference type="RefSeq" id="WP_109216253.1">
    <property type="nucleotide sequence ID" value="NZ_CABMEW010000009.1"/>
</dbReference>
<reference evidence="2 3" key="1">
    <citation type="submission" date="2014-09" db="EMBL/GenBank/DDBJ databases">
        <title>Butyrate-producing bacteria isolated from human gut.</title>
        <authorList>
            <person name="Zhang Q."/>
            <person name="Zhao L."/>
        </authorList>
    </citation>
    <scope>NUCLEOTIDE SEQUENCE [LARGE SCALE GENOMIC DNA]</scope>
    <source>
        <strain evidence="2 3">21</strain>
    </source>
</reference>
<protein>
    <recommendedName>
        <fullName evidence="1">DUF3592 domain-containing protein</fullName>
    </recommendedName>
</protein>
<gene>
    <name evidence="2" type="ORF">LG34_12345</name>
</gene>
<organism evidence="2 3">
    <name type="scientific">Eubacterium ramulus</name>
    <dbReference type="NCBI Taxonomy" id="39490"/>
    <lineage>
        <taxon>Bacteria</taxon>
        <taxon>Bacillati</taxon>
        <taxon>Bacillota</taxon>
        <taxon>Clostridia</taxon>
        <taxon>Eubacteriales</taxon>
        <taxon>Eubacteriaceae</taxon>
        <taxon>Eubacterium</taxon>
    </lineage>
</organism>
<name>A0A2V1JRZ3_EUBRA</name>